<evidence type="ECO:0000313" key="4">
    <source>
        <dbReference type="Proteomes" id="UP000284883"/>
    </source>
</evidence>
<name>A0A413VMU9_9FIRM</name>
<sequence length="457" mass="50700">MKKRLVSMILSAVLFATSVPVTAFAEDANAQNPVAQSEEGTSQGSNVLKESGIDYKKNGGTFAEGYTAPSNYDEPVTELPGAEQITKAGYEFAGWYDNEEFNGEPVTSLSTADHSGSVVLYAKWTERYYYVDIPQTVNADGDKLTIKADAGGLYDKDHVSVTVQSENDWKLKSGLHSLAYELRNPQSGSALENGSVVASLTKDESHKQQEYNCNILDKPNYTGDYTDHLTFDIAFQDTTYNITYETNGGTITKKNPQQANQMITVTQEQYQAGTILKDLPAPVKKSSTFLGWCYDEACTRYVDSKDRLLSDVTLYASYADNQPMEEVSMATYARANDVATDFTIPMTDTGVAMTPDQVRKNFTIKNVTDSSETVTVDVTEGADHTFTISNPNGWTPGAAYKLELQEKALYFTGFDPTIRVYDFTVYREEVKNVELNKEIKYIHKKELSNLTVNGKKV</sequence>
<comment type="caution">
    <text evidence="3">The sequence shown here is derived from an EMBL/GenBank/DDBJ whole genome shotgun (WGS) entry which is preliminary data.</text>
</comment>
<dbReference type="InterPro" id="IPR042229">
    <property type="entry name" value="Listeria/Bacterioides_rpt_sf"/>
</dbReference>
<dbReference type="EMBL" id="QSGQ01000014">
    <property type="protein sequence ID" value="RHB34906.1"/>
    <property type="molecule type" value="Genomic_DNA"/>
</dbReference>
<comment type="subcellular location">
    <subcellularLocation>
        <location evidence="1">Cell envelope</location>
    </subcellularLocation>
</comment>
<protein>
    <recommendedName>
        <fullName evidence="5">Listeria-Bacteroides repeat domain (List_Bact_rpt)</fullName>
    </recommendedName>
</protein>
<dbReference type="Proteomes" id="UP000284883">
    <property type="component" value="Unassembled WGS sequence"/>
</dbReference>
<keyword evidence="2" id="KW-0732">Signal</keyword>
<organism evidence="3 4">
    <name type="scientific">Dorea formicigenerans</name>
    <dbReference type="NCBI Taxonomy" id="39486"/>
    <lineage>
        <taxon>Bacteria</taxon>
        <taxon>Bacillati</taxon>
        <taxon>Bacillota</taxon>
        <taxon>Clostridia</taxon>
        <taxon>Lachnospirales</taxon>
        <taxon>Lachnospiraceae</taxon>
        <taxon>Dorea</taxon>
    </lineage>
</organism>
<evidence type="ECO:0000256" key="2">
    <source>
        <dbReference type="SAM" id="SignalP"/>
    </source>
</evidence>
<gene>
    <name evidence="3" type="ORF">DW885_14470</name>
</gene>
<reference evidence="3 4" key="1">
    <citation type="submission" date="2018-08" db="EMBL/GenBank/DDBJ databases">
        <title>A genome reference for cultivated species of the human gut microbiota.</title>
        <authorList>
            <person name="Zou Y."/>
            <person name="Xue W."/>
            <person name="Luo G."/>
        </authorList>
    </citation>
    <scope>NUCLEOTIDE SEQUENCE [LARGE SCALE GENOMIC DNA]</scope>
    <source>
        <strain evidence="3 4">AM40-15AC</strain>
    </source>
</reference>
<dbReference type="InterPro" id="IPR013378">
    <property type="entry name" value="InlB-like_B-rpt"/>
</dbReference>
<evidence type="ECO:0000313" key="3">
    <source>
        <dbReference type="EMBL" id="RHB34906.1"/>
    </source>
</evidence>
<dbReference type="RefSeq" id="WP_118001609.1">
    <property type="nucleotide sequence ID" value="NZ_QSGQ01000014.1"/>
</dbReference>
<evidence type="ECO:0008006" key="5">
    <source>
        <dbReference type="Google" id="ProtNLM"/>
    </source>
</evidence>
<dbReference type="AlphaFoldDB" id="A0A413VMU9"/>
<dbReference type="NCBIfam" id="TIGR02543">
    <property type="entry name" value="List_Bact_rpt"/>
    <property type="match status" value="1"/>
</dbReference>
<dbReference type="Pfam" id="PF09479">
    <property type="entry name" value="Flg_new"/>
    <property type="match status" value="2"/>
</dbReference>
<proteinExistence type="predicted"/>
<evidence type="ECO:0000256" key="1">
    <source>
        <dbReference type="ARBA" id="ARBA00004196"/>
    </source>
</evidence>
<accession>A0A413VMU9</accession>
<dbReference type="GO" id="GO:0030313">
    <property type="term" value="C:cell envelope"/>
    <property type="evidence" value="ECO:0007669"/>
    <property type="project" value="UniProtKB-SubCell"/>
</dbReference>
<feature type="signal peptide" evidence="2">
    <location>
        <begin position="1"/>
        <end position="25"/>
    </location>
</feature>
<dbReference type="Gene3D" id="2.60.40.4270">
    <property type="entry name" value="Listeria-Bacteroides repeat domain"/>
    <property type="match status" value="2"/>
</dbReference>
<feature type="chain" id="PRO_5019468323" description="Listeria-Bacteroides repeat domain (List_Bact_rpt)" evidence="2">
    <location>
        <begin position="26"/>
        <end position="457"/>
    </location>
</feature>